<dbReference type="PANTHER" id="PTHR10015">
    <property type="entry name" value="HEAT SHOCK TRANSCRIPTION FACTOR"/>
    <property type="match status" value="1"/>
</dbReference>
<feature type="region of interest" description="Disordered" evidence="11">
    <location>
        <begin position="198"/>
        <end position="237"/>
    </location>
</feature>
<evidence type="ECO:0000256" key="10">
    <source>
        <dbReference type="SAM" id="Coils"/>
    </source>
</evidence>
<evidence type="ECO:0000256" key="5">
    <source>
        <dbReference type="ARBA" id="ARBA00023016"/>
    </source>
</evidence>
<dbReference type="PANTHER" id="PTHR10015:SF456">
    <property type="entry name" value="E2F_DP FAMILY WINGED-HELIX DNA-BINDING DOMAIN-CONTAINING PROTEIN-RELATED"/>
    <property type="match status" value="1"/>
</dbReference>
<evidence type="ECO:0000256" key="4">
    <source>
        <dbReference type="ARBA" id="ARBA00023015"/>
    </source>
</evidence>
<dbReference type="Gene3D" id="1.10.10.10">
    <property type="entry name" value="Winged helix-like DNA-binding domain superfamily/Winged helix DNA-binding domain"/>
    <property type="match status" value="1"/>
</dbReference>
<dbReference type="PRINTS" id="PR00056">
    <property type="entry name" value="HSFDOMAIN"/>
</dbReference>
<dbReference type="SMART" id="SM00415">
    <property type="entry name" value="HSF"/>
    <property type="match status" value="1"/>
</dbReference>
<keyword evidence="10" id="KW-0175">Coiled coil</keyword>
<dbReference type="GO" id="GO:0000978">
    <property type="term" value="F:RNA polymerase II cis-regulatory region sequence-specific DNA binding"/>
    <property type="evidence" value="ECO:0007669"/>
    <property type="project" value="TreeGrafter"/>
</dbReference>
<dbReference type="Pfam" id="PF00447">
    <property type="entry name" value="HSF_DNA-bind"/>
    <property type="match status" value="1"/>
</dbReference>
<keyword evidence="6" id="KW-0238">DNA-binding</keyword>
<comment type="subcellular location">
    <subcellularLocation>
        <location evidence="1">Nucleus</location>
    </subcellularLocation>
</comment>
<proteinExistence type="inferred from homology"/>
<comment type="similarity">
    <text evidence="9">Belongs to the HSF family.</text>
</comment>
<dbReference type="InterPro" id="IPR000232">
    <property type="entry name" value="HSF_DNA-bd"/>
</dbReference>
<reference evidence="13" key="2">
    <citation type="submission" date="2020-08" db="EMBL/GenBank/DDBJ databases">
        <title>Plant Genome Project.</title>
        <authorList>
            <person name="Zhang R.-G."/>
        </authorList>
    </citation>
    <scope>NUCLEOTIDE SEQUENCE</scope>
    <source>
        <strain evidence="13">Huo1</strain>
        <tissue evidence="13">Leaf</tissue>
    </source>
</reference>
<evidence type="ECO:0000313" key="13">
    <source>
        <dbReference type="EMBL" id="KAG6423684.1"/>
    </source>
</evidence>
<dbReference type="SUPFAM" id="SSF46785">
    <property type="entry name" value="Winged helix' DNA-binding domain"/>
    <property type="match status" value="1"/>
</dbReference>
<keyword evidence="8" id="KW-0539">Nucleus</keyword>
<organism evidence="13">
    <name type="scientific">Salvia splendens</name>
    <name type="common">Scarlet sage</name>
    <dbReference type="NCBI Taxonomy" id="180675"/>
    <lineage>
        <taxon>Eukaryota</taxon>
        <taxon>Viridiplantae</taxon>
        <taxon>Streptophyta</taxon>
        <taxon>Embryophyta</taxon>
        <taxon>Tracheophyta</taxon>
        <taxon>Spermatophyta</taxon>
        <taxon>Magnoliopsida</taxon>
        <taxon>eudicotyledons</taxon>
        <taxon>Gunneridae</taxon>
        <taxon>Pentapetalae</taxon>
        <taxon>asterids</taxon>
        <taxon>lamiids</taxon>
        <taxon>Lamiales</taxon>
        <taxon>Lamiaceae</taxon>
        <taxon>Nepetoideae</taxon>
        <taxon>Mentheae</taxon>
        <taxon>Salviinae</taxon>
        <taxon>Salvia</taxon>
        <taxon>Salvia subgen. Calosphace</taxon>
        <taxon>core Calosphace</taxon>
    </lineage>
</organism>
<comment type="subunit">
    <text evidence="2">Homotrimer.</text>
</comment>
<dbReference type="GO" id="GO:0005634">
    <property type="term" value="C:nucleus"/>
    <property type="evidence" value="ECO:0007669"/>
    <property type="project" value="UniProtKB-SubCell"/>
</dbReference>
<reference evidence="13" key="1">
    <citation type="submission" date="2018-01" db="EMBL/GenBank/DDBJ databases">
        <authorList>
            <person name="Mao J.F."/>
        </authorList>
    </citation>
    <scope>NUCLEOTIDE SEQUENCE</scope>
    <source>
        <strain evidence="13">Huo1</strain>
        <tissue evidence="13">Leaf</tissue>
    </source>
</reference>
<dbReference type="InterPro" id="IPR036388">
    <property type="entry name" value="WH-like_DNA-bd_sf"/>
</dbReference>
<dbReference type="OrthoDB" id="60033at2759"/>
<dbReference type="InterPro" id="IPR036390">
    <property type="entry name" value="WH_DNA-bd_sf"/>
</dbReference>
<name>A0A8X8Y317_SALSN</name>
<dbReference type="EMBL" id="PNBA02000005">
    <property type="protein sequence ID" value="KAG6423684.1"/>
    <property type="molecule type" value="Genomic_DNA"/>
</dbReference>
<evidence type="ECO:0000256" key="1">
    <source>
        <dbReference type="ARBA" id="ARBA00004123"/>
    </source>
</evidence>
<dbReference type="AlphaFoldDB" id="A0A8X8Y317"/>
<feature type="domain" description="HSF-type DNA-binding" evidence="12">
    <location>
        <begin position="27"/>
        <end position="121"/>
    </location>
</feature>
<evidence type="ECO:0000256" key="3">
    <source>
        <dbReference type="ARBA" id="ARBA00022553"/>
    </source>
</evidence>
<dbReference type="GO" id="GO:0006357">
    <property type="term" value="P:regulation of transcription by RNA polymerase II"/>
    <property type="evidence" value="ECO:0007669"/>
    <property type="project" value="TreeGrafter"/>
</dbReference>
<keyword evidence="14" id="KW-1185">Reference proteome</keyword>
<evidence type="ECO:0000256" key="8">
    <source>
        <dbReference type="ARBA" id="ARBA00023242"/>
    </source>
</evidence>
<keyword evidence="5" id="KW-0346">Stress response</keyword>
<keyword evidence="4" id="KW-0805">Transcription regulation</keyword>
<comment type="caution">
    <text evidence="13">The sequence shown here is derived from an EMBL/GenBank/DDBJ whole genome shotgun (WGS) entry which is preliminary data.</text>
</comment>
<feature type="region of interest" description="Disordered" evidence="11">
    <location>
        <begin position="1"/>
        <end position="24"/>
    </location>
</feature>
<evidence type="ECO:0000256" key="7">
    <source>
        <dbReference type="ARBA" id="ARBA00023163"/>
    </source>
</evidence>
<sequence>MTIEIGGPSSGDGGSDSSRNVGKGFGPPPAFLTKTFHMVNDPNSNSIISWGKLGDSFIIWDHIKFSVEILPNYFRHNNFSSFVYQLNNYGFRKIGVENQWEYISPDFQEGKPHLLYNMKRRSLQSSTPRRQKDTLEALNKSIDESTQEIKKLKKHQSDIELNIATVRQKATTLEATSNKLVAQWAKACEIIVMREKERSENLEEIPPQENEEDHENEAVKEESEKQPVVLSSGDHESESAAMIGEYSVVLENVKKRLFEDDEVCEDEDTNRNAMAPDFEEWLIHSSTTDLW</sequence>
<gene>
    <name evidence="13" type="ORF">SASPL_114086</name>
</gene>
<dbReference type="Proteomes" id="UP000298416">
    <property type="component" value="Unassembled WGS sequence"/>
</dbReference>
<keyword evidence="7" id="KW-0804">Transcription</keyword>
<evidence type="ECO:0000313" key="14">
    <source>
        <dbReference type="Proteomes" id="UP000298416"/>
    </source>
</evidence>
<evidence type="ECO:0000256" key="6">
    <source>
        <dbReference type="ARBA" id="ARBA00023125"/>
    </source>
</evidence>
<evidence type="ECO:0000256" key="9">
    <source>
        <dbReference type="RuleBase" id="RU004020"/>
    </source>
</evidence>
<dbReference type="GO" id="GO:0034605">
    <property type="term" value="P:cellular response to heat"/>
    <property type="evidence" value="ECO:0007669"/>
    <property type="project" value="TreeGrafter"/>
</dbReference>
<feature type="coiled-coil region" evidence="10">
    <location>
        <begin position="135"/>
        <end position="162"/>
    </location>
</feature>
<evidence type="ECO:0000259" key="12">
    <source>
        <dbReference type="SMART" id="SM00415"/>
    </source>
</evidence>
<keyword evidence="3" id="KW-0597">Phosphoprotein</keyword>
<protein>
    <recommendedName>
        <fullName evidence="12">HSF-type DNA-binding domain-containing protein</fullName>
    </recommendedName>
</protein>
<evidence type="ECO:0000256" key="11">
    <source>
        <dbReference type="SAM" id="MobiDB-lite"/>
    </source>
</evidence>
<dbReference type="GO" id="GO:0003700">
    <property type="term" value="F:DNA-binding transcription factor activity"/>
    <property type="evidence" value="ECO:0007669"/>
    <property type="project" value="InterPro"/>
</dbReference>
<dbReference type="FunFam" id="1.10.10.10:FF:000037">
    <property type="entry name" value="Heat stress transcription factor B-4"/>
    <property type="match status" value="1"/>
</dbReference>
<accession>A0A8X8Y317</accession>
<evidence type="ECO:0000256" key="2">
    <source>
        <dbReference type="ARBA" id="ARBA00011233"/>
    </source>
</evidence>
<feature type="compositionally biased region" description="Basic and acidic residues" evidence="11">
    <location>
        <begin position="216"/>
        <end position="225"/>
    </location>
</feature>